<dbReference type="Gene3D" id="1.10.1220.10">
    <property type="entry name" value="Met repressor-like"/>
    <property type="match status" value="1"/>
</dbReference>
<accession>A0A7C4HCD1</accession>
<comment type="caution">
    <text evidence="1">The sequence shown here is derived from an EMBL/GenBank/DDBJ whole genome shotgun (WGS) entry which is preliminary data.</text>
</comment>
<proteinExistence type="predicted"/>
<sequence>MGKLYVSISDEVEQKFRMIVLKIKGKKKGALSEAVEEAIKLWLEKHEGM</sequence>
<dbReference type="GO" id="GO:0006355">
    <property type="term" value="P:regulation of DNA-templated transcription"/>
    <property type="evidence" value="ECO:0007669"/>
    <property type="project" value="InterPro"/>
</dbReference>
<protein>
    <submittedName>
        <fullName evidence="1">Uncharacterized protein</fullName>
    </submittedName>
</protein>
<dbReference type="AlphaFoldDB" id="A0A7C4HCD1"/>
<evidence type="ECO:0000313" key="1">
    <source>
        <dbReference type="EMBL" id="HGM59090.1"/>
    </source>
</evidence>
<organism evidence="1">
    <name type="scientific">Staphylothermus marinus</name>
    <dbReference type="NCBI Taxonomy" id="2280"/>
    <lineage>
        <taxon>Archaea</taxon>
        <taxon>Thermoproteota</taxon>
        <taxon>Thermoprotei</taxon>
        <taxon>Desulfurococcales</taxon>
        <taxon>Desulfurococcaceae</taxon>
        <taxon>Staphylothermus</taxon>
    </lineage>
</organism>
<dbReference type="EMBL" id="DTBJ01000051">
    <property type="protein sequence ID" value="HGM59090.1"/>
    <property type="molecule type" value="Genomic_DNA"/>
</dbReference>
<name>A0A7C4HCD1_STAMA</name>
<gene>
    <name evidence="1" type="ORF">ENU14_05875</name>
</gene>
<dbReference type="InterPro" id="IPR013321">
    <property type="entry name" value="Arc_rbn_hlx_hlx"/>
</dbReference>
<reference evidence="1" key="1">
    <citation type="journal article" date="2020" name="mSystems">
        <title>Genome- and Community-Level Interaction Insights into Carbon Utilization and Element Cycling Functions of Hydrothermarchaeota in Hydrothermal Sediment.</title>
        <authorList>
            <person name="Zhou Z."/>
            <person name="Liu Y."/>
            <person name="Xu W."/>
            <person name="Pan J."/>
            <person name="Luo Z.H."/>
            <person name="Li M."/>
        </authorList>
    </citation>
    <scope>NUCLEOTIDE SEQUENCE [LARGE SCALE GENOMIC DNA]</scope>
    <source>
        <strain evidence="1">SpSt-642</strain>
    </source>
</reference>